<keyword evidence="4 7" id="KW-0812">Transmembrane</keyword>
<evidence type="ECO:0000256" key="6">
    <source>
        <dbReference type="ARBA" id="ARBA00023136"/>
    </source>
</evidence>
<comment type="subcellular location">
    <subcellularLocation>
        <location evidence="1">Cell membrane</location>
        <topology evidence="1">Multi-pass membrane protein</topology>
    </subcellularLocation>
</comment>
<evidence type="ECO:0000313" key="8">
    <source>
        <dbReference type="EMBL" id="MCS4158935.1"/>
    </source>
</evidence>
<dbReference type="Proteomes" id="UP001155110">
    <property type="component" value="Unassembled WGS sequence"/>
</dbReference>
<feature type="transmembrane region" description="Helical" evidence="7">
    <location>
        <begin position="45"/>
        <end position="64"/>
    </location>
</feature>
<keyword evidence="3" id="KW-1003">Cell membrane</keyword>
<keyword evidence="6 7" id="KW-0472">Membrane</keyword>
<evidence type="ECO:0000256" key="2">
    <source>
        <dbReference type="ARBA" id="ARBA00006679"/>
    </source>
</evidence>
<feature type="transmembrane region" description="Helical" evidence="7">
    <location>
        <begin position="111"/>
        <end position="130"/>
    </location>
</feature>
<comment type="similarity">
    <text evidence="2">Belongs to the DoxX family.</text>
</comment>
<organism evidence="8 9">
    <name type="scientific">Salinibacter ruber</name>
    <dbReference type="NCBI Taxonomy" id="146919"/>
    <lineage>
        <taxon>Bacteria</taxon>
        <taxon>Pseudomonadati</taxon>
        <taxon>Rhodothermota</taxon>
        <taxon>Rhodothermia</taxon>
        <taxon>Rhodothermales</taxon>
        <taxon>Salinibacteraceae</taxon>
        <taxon>Salinibacter</taxon>
    </lineage>
</organism>
<protein>
    <submittedName>
        <fullName evidence="8">Oxidoreductase</fullName>
    </submittedName>
</protein>
<dbReference type="InterPro" id="IPR032808">
    <property type="entry name" value="DoxX"/>
</dbReference>
<dbReference type="AlphaFoldDB" id="A0AAW5PBI9"/>
<gene>
    <name evidence="8" type="ORF">GGP99_002919</name>
</gene>
<dbReference type="Pfam" id="PF07681">
    <property type="entry name" value="DoxX"/>
    <property type="match status" value="1"/>
</dbReference>
<dbReference type="PANTHER" id="PTHR33452:SF1">
    <property type="entry name" value="INNER MEMBRANE PROTEIN YPHA-RELATED"/>
    <property type="match status" value="1"/>
</dbReference>
<feature type="transmembrane region" description="Helical" evidence="7">
    <location>
        <begin position="71"/>
        <end position="91"/>
    </location>
</feature>
<evidence type="ECO:0000256" key="5">
    <source>
        <dbReference type="ARBA" id="ARBA00022989"/>
    </source>
</evidence>
<evidence type="ECO:0000256" key="3">
    <source>
        <dbReference type="ARBA" id="ARBA00022475"/>
    </source>
</evidence>
<comment type="caution">
    <text evidence="8">The sequence shown here is derived from an EMBL/GenBank/DDBJ whole genome shotgun (WGS) entry which is preliminary data.</text>
</comment>
<dbReference type="PANTHER" id="PTHR33452">
    <property type="entry name" value="OXIDOREDUCTASE CATD-RELATED"/>
    <property type="match status" value="1"/>
</dbReference>
<evidence type="ECO:0000256" key="1">
    <source>
        <dbReference type="ARBA" id="ARBA00004651"/>
    </source>
</evidence>
<dbReference type="GO" id="GO:0005886">
    <property type="term" value="C:plasma membrane"/>
    <property type="evidence" value="ECO:0007669"/>
    <property type="project" value="UniProtKB-SubCell"/>
</dbReference>
<evidence type="ECO:0000256" key="7">
    <source>
        <dbReference type="SAM" id="Phobius"/>
    </source>
</evidence>
<evidence type="ECO:0000313" key="9">
    <source>
        <dbReference type="Proteomes" id="UP001155110"/>
    </source>
</evidence>
<accession>A0AAW5PBI9</accession>
<name>A0AAW5PBI9_9BACT</name>
<sequence>MTNALRALAPLAHWLLRIALASVFLFHGIDKFLDLSGTAQMMDSMIMAVLAAVLETGGGALVLIGGAGNDLLTRLGGLFLAPVMLGAIFMAHWGQWRFAATETHPMGGMEFQVTLLMIALYFVFVGNAPLRPNTD</sequence>
<evidence type="ECO:0000256" key="4">
    <source>
        <dbReference type="ARBA" id="ARBA00022692"/>
    </source>
</evidence>
<proteinExistence type="inferred from homology"/>
<reference evidence="8" key="1">
    <citation type="submission" date="2022-08" db="EMBL/GenBank/DDBJ databases">
        <title>Genomic Encyclopedia of Type Strains, Phase V (KMG-V): Genome sequencing to study the core and pangenomes of soil and plant-associated prokaryotes.</title>
        <authorList>
            <person name="Whitman W."/>
        </authorList>
    </citation>
    <scope>NUCLEOTIDE SEQUENCE</scope>
    <source>
        <strain evidence="8">SP3002</strain>
    </source>
</reference>
<dbReference type="EMBL" id="JANTZM010000016">
    <property type="protein sequence ID" value="MCS4158935.1"/>
    <property type="molecule type" value="Genomic_DNA"/>
</dbReference>
<keyword evidence="5 7" id="KW-1133">Transmembrane helix</keyword>
<dbReference type="RefSeq" id="WP_259059917.1">
    <property type="nucleotide sequence ID" value="NZ_JANTZM010000016.1"/>
</dbReference>
<dbReference type="InterPro" id="IPR051907">
    <property type="entry name" value="DoxX-like_oxidoreductase"/>
</dbReference>